<name>A0A1G5PPI9_9RHOB</name>
<organism evidence="1 2">
    <name type="scientific">Epibacterium ulvae</name>
    <dbReference type="NCBI Taxonomy" id="1156985"/>
    <lineage>
        <taxon>Bacteria</taxon>
        <taxon>Pseudomonadati</taxon>
        <taxon>Pseudomonadota</taxon>
        <taxon>Alphaproteobacteria</taxon>
        <taxon>Rhodobacterales</taxon>
        <taxon>Roseobacteraceae</taxon>
        <taxon>Epibacterium</taxon>
    </lineage>
</organism>
<reference evidence="1 2" key="1">
    <citation type="submission" date="2016-10" db="EMBL/GenBank/DDBJ databases">
        <authorList>
            <person name="de Groot N.N."/>
        </authorList>
    </citation>
    <scope>NUCLEOTIDE SEQUENCE [LARGE SCALE GENOMIC DNA]</scope>
    <source>
        <strain evidence="1 2">U95</strain>
    </source>
</reference>
<evidence type="ECO:0000313" key="2">
    <source>
        <dbReference type="Proteomes" id="UP000198767"/>
    </source>
</evidence>
<dbReference type="RefSeq" id="WP_198511975.1">
    <property type="nucleotide sequence ID" value="NZ_FMWG01000001.1"/>
</dbReference>
<sequence length="126" mass="13649">MFHKKGNIFHGGSQDLVSAVEYREAVRSALTYELGGAGRAAKATIKWTGVSQRTAKNWIAGSYGPSGEHLIGLMKHSDSVMGVVLELAGRHETLAIQRVEIVRRELREVLKVLDAICAADDASSET</sequence>
<dbReference type="Proteomes" id="UP000198767">
    <property type="component" value="Unassembled WGS sequence"/>
</dbReference>
<accession>A0A1G5PPI9</accession>
<protein>
    <submittedName>
        <fullName evidence="1">Uncharacterized protein</fullName>
    </submittedName>
</protein>
<gene>
    <name evidence="1" type="ORF">SAMN04488118_101463</name>
</gene>
<evidence type="ECO:0000313" key="1">
    <source>
        <dbReference type="EMBL" id="SCZ51347.1"/>
    </source>
</evidence>
<keyword evidence="2" id="KW-1185">Reference proteome</keyword>
<dbReference type="EMBL" id="FMWG01000001">
    <property type="protein sequence ID" value="SCZ51347.1"/>
    <property type="molecule type" value="Genomic_DNA"/>
</dbReference>
<dbReference type="AlphaFoldDB" id="A0A1G5PPI9"/>
<proteinExistence type="predicted"/>
<dbReference type="STRING" id="1156985.SAMN04488118_101463"/>